<gene>
    <name evidence="2" type="ORF">chiPu_0009809</name>
</gene>
<sequence>MDPIIKPSVKATGRYESEGAVFISARFQAGEGGQNACGMGKRIERDEKRGLNVDIMAATAEAKWPRFHRDRAGTINEAPHSLHCSSRTVYRVTPGASVRRRRPLFKKRDVEAAIKHQASAPNRRVEGRRRVRPPQSSVFISF</sequence>
<accession>A0A401SLT2</accession>
<dbReference type="EMBL" id="BEZZ01000357">
    <property type="protein sequence ID" value="GCC31352.1"/>
    <property type="molecule type" value="Genomic_DNA"/>
</dbReference>
<dbReference type="AlphaFoldDB" id="A0A401SLT2"/>
<proteinExistence type="predicted"/>
<protein>
    <submittedName>
        <fullName evidence="2">Uncharacterized protein</fullName>
    </submittedName>
</protein>
<reference evidence="2 3" key="1">
    <citation type="journal article" date="2018" name="Nat. Ecol. Evol.">
        <title>Shark genomes provide insights into elasmobranch evolution and the origin of vertebrates.</title>
        <authorList>
            <person name="Hara Y"/>
            <person name="Yamaguchi K"/>
            <person name="Onimaru K"/>
            <person name="Kadota M"/>
            <person name="Koyanagi M"/>
            <person name="Keeley SD"/>
            <person name="Tatsumi K"/>
            <person name="Tanaka K"/>
            <person name="Motone F"/>
            <person name="Kageyama Y"/>
            <person name="Nozu R"/>
            <person name="Adachi N"/>
            <person name="Nishimura O"/>
            <person name="Nakagawa R"/>
            <person name="Tanegashima C"/>
            <person name="Kiyatake I"/>
            <person name="Matsumoto R"/>
            <person name="Murakumo K"/>
            <person name="Nishida K"/>
            <person name="Terakita A"/>
            <person name="Kuratani S"/>
            <person name="Sato K"/>
            <person name="Hyodo S Kuraku.S."/>
        </authorList>
    </citation>
    <scope>NUCLEOTIDE SEQUENCE [LARGE SCALE GENOMIC DNA]</scope>
</reference>
<comment type="caution">
    <text evidence="2">The sequence shown here is derived from an EMBL/GenBank/DDBJ whole genome shotgun (WGS) entry which is preliminary data.</text>
</comment>
<feature type="region of interest" description="Disordered" evidence="1">
    <location>
        <begin position="116"/>
        <end position="142"/>
    </location>
</feature>
<keyword evidence="3" id="KW-1185">Reference proteome</keyword>
<organism evidence="2 3">
    <name type="scientific">Chiloscyllium punctatum</name>
    <name type="common">Brownbanded bambooshark</name>
    <name type="synonym">Hemiscyllium punctatum</name>
    <dbReference type="NCBI Taxonomy" id="137246"/>
    <lineage>
        <taxon>Eukaryota</taxon>
        <taxon>Metazoa</taxon>
        <taxon>Chordata</taxon>
        <taxon>Craniata</taxon>
        <taxon>Vertebrata</taxon>
        <taxon>Chondrichthyes</taxon>
        <taxon>Elasmobranchii</taxon>
        <taxon>Galeomorphii</taxon>
        <taxon>Galeoidea</taxon>
        <taxon>Orectolobiformes</taxon>
        <taxon>Hemiscylliidae</taxon>
        <taxon>Chiloscyllium</taxon>
    </lineage>
</organism>
<name>A0A401SLT2_CHIPU</name>
<dbReference type="Proteomes" id="UP000287033">
    <property type="component" value="Unassembled WGS sequence"/>
</dbReference>
<evidence type="ECO:0000313" key="2">
    <source>
        <dbReference type="EMBL" id="GCC31352.1"/>
    </source>
</evidence>
<evidence type="ECO:0000256" key="1">
    <source>
        <dbReference type="SAM" id="MobiDB-lite"/>
    </source>
</evidence>
<evidence type="ECO:0000313" key="3">
    <source>
        <dbReference type="Proteomes" id="UP000287033"/>
    </source>
</evidence>